<keyword evidence="3" id="KW-0677">Repeat</keyword>
<feature type="transmembrane region" description="Helical" evidence="9">
    <location>
        <begin position="42"/>
        <end position="63"/>
    </location>
</feature>
<sequence>MVEDKGPMIILVCWIFTGFSLLFVGARLFVRSAVHRQFFSDDYLIILSMICALISNVFVTLSVSHGNGKHFDVLDLDQKQNTIKWMMAAYVPGIETLGLPKLAVIALLTRLLAPGTFHFWLLWAMGVIVCLSLTAMVLALILQCTPVEALWTFSLGHDCLNPDILVGLAFWASTSSAFLDFYLAVYPAIVLWGLQMPLKKKLVLSGVLGVGFVSGCVGIVKATGVPTLRSMDVSYDLSDPLYWTSIEGNLIIIAACIPILQPLVEMARGRKLWTSKKSSGSGGRPYQEFSKPSANRPDDMELQSRPKKKYDEHGFTVRDGNGSEESIVKRDLESNSETSGRRSGSYHSPNGGIMKTNAVTVTYDAGSEGPTSSAKRWAAPLRQLHPDPNSTAASPAAKVDIIAVHGLNPRGKSDPDHAWDTWRTPSGPNGRLWLRDDLPQHFPESRIFLYQYNATAQALINAHNNRKYTRIKDATTGLAFFATPHNGSDHALVSLGSTAATIASTLGFQKGDDVIETLKSGSIFSDIMQNHWRQQLLQYDIVSFWGALDDYVPRESARFGLPGDHENIVKLDADHRGVCKFGPSEEDQDNFELVLGNVQDLYEGALTRDMCAQDFSPEQIRQKNEWLRKLNTCQYLDCKNRNPQRARGTCEWFTNHPRFKNWQQTKLASLLWVSADPGCGKSVLSRYLADEILPSTATRTTCYFFFKDDFENQRHSTTALCCILRQIFIQNPAAFSTQILERFEQDGEKMLRSFHGLWGMLISVATSHRGGEIVCIFDALDECEASGQRLLIEAVNKFYSGAAARTSALKFLLTSRAYGNIQRGFWDLEHNLPTIHLKGENDEERAMISDEINIVIRSKIARIPRLGQKERTVLGEELTRVPNRGFMPLHFASDFGLTIVVQQLLYAGADASARDDRGCTPLHYASRDDHVAVYGHDGIVQQLLDAGADVSAKEDDGSTPLHYASRHGHEAVVQQLLDAGADEDDGSTPLHYASQDGYETVVQQLLDAGADVSAKEAYDGRTPLHYASRHGHDGIVKQLLNTSADGSVKDDLGLAWQNSSG</sequence>
<dbReference type="SUPFAM" id="SSF48403">
    <property type="entry name" value="Ankyrin repeat"/>
    <property type="match status" value="1"/>
</dbReference>
<dbReference type="PRINTS" id="PR01415">
    <property type="entry name" value="ANKYRIN"/>
</dbReference>
<dbReference type="Pfam" id="PF24883">
    <property type="entry name" value="NPHP3_N"/>
    <property type="match status" value="1"/>
</dbReference>
<dbReference type="InterPro" id="IPR036770">
    <property type="entry name" value="Ankyrin_rpt-contain_sf"/>
</dbReference>
<comment type="subcellular location">
    <subcellularLocation>
        <location evidence="1">Membrane</location>
        <topology evidence="1">Multi-pass membrane protein</topology>
    </subcellularLocation>
</comment>
<feature type="transmembrane region" description="Helical" evidence="9">
    <location>
        <begin position="202"/>
        <end position="220"/>
    </location>
</feature>
<proteinExistence type="inferred from homology"/>
<organism evidence="12 13">
    <name type="scientific">Cephalotrichum gorgonifer</name>
    <dbReference type="NCBI Taxonomy" id="2041049"/>
    <lineage>
        <taxon>Eukaryota</taxon>
        <taxon>Fungi</taxon>
        <taxon>Dikarya</taxon>
        <taxon>Ascomycota</taxon>
        <taxon>Pezizomycotina</taxon>
        <taxon>Sordariomycetes</taxon>
        <taxon>Hypocreomycetidae</taxon>
        <taxon>Microascales</taxon>
        <taxon>Microascaceae</taxon>
        <taxon>Cephalotrichum</taxon>
    </lineage>
</organism>
<name>A0AAE8N6D7_9PEZI</name>
<dbReference type="PROSITE" id="PS50088">
    <property type="entry name" value="ANK_REPEAT"/>
    <property type="match status" value="5"/>
</dbReference>
<feature type="region of interest" description="Disordered" evidence="8">
    <location>
        <begin position="274"/>
        <end position="353"/>
    </location>
</feature>
<dbReference type="InterPro" id="IPR052337">
    <property type="entry name" value="SAT4-like"/>
</dbReference>
<feature type="domain" description="Rhodopsin" evidence="10">
    <location>
        <begin position="26"/>
        <end position="265"/>
    </location>
</feature>
<feature type="transmembrane region" description="Helical" evidence="9">
    <location>
        <begin position="120"/>
        <end position="144"/>
    </location>
</feature>
<feature type="repeat" description="ANK" evidence="7">
    <location>
        <begin position="884"/>
        <end position="916"/>
    </location>
</feature>
<evidence type="ECO:0000256" key="6">
    <source>
        <dbReference type="ARBA" id="ARBA00038359"/>
    </source>
</evidence>
<feature type="compositionally biased region" description="Basic and acidic residues" evidence="8">
    <location>
        <begin position="296"/>
        <end position="316"/>
    </location>
</feature>
<feature type="repeat" description="ANK" evidence="7">
    <location>
        <begin position="956"/>
        <end position="988"/>
    </location>
</feature>
<keyword evidence="13" id="KW-1185">Reference proteome</keyword>
<dbReference type="AlphaFoldDB" id="A0AAE8N6D7"/>
<dbReference type="Pfam" id="PF12796">
    <property type="entry name" value="Ank_2"/>
    <property type="match status" value="1"/>
</dbReference>
<dbReference type="InterPro" id="IPR027417">
    <property type="entry name" value="P-loop_NTPase"/>
</dbReference>
<dbReference type="Gene3D" id="3.40.50.300">
    <property type="entry name" value="P-loop containing nucleotide triphosphate hydrolases"/>
    <property type="match status" value="1"/>
</dbReference>
<gene>
    <name evidence="12" type="ORF">DNG_09164</name>
</gene>
<evidence type="ECO:0000256" key="2">
    <source>
        <dbReference type="ARBA" id="ARBA00022692"/>
    </source>
</evidence>
<dbReference type="EMBL" id="ONZQ02000015">
    <property type="protein sequence ID" value="SPO06474.1"/>
    <property type="molecule type" value="Genomic_DNA"/>
</dbReference>
<dbReference type="InterPro" id="IPR049326">
    <property type="entry name" value="Rhodopsin_dom_fungi"/>
</dbReference>
<dbReference type="Gene3D" id="1.25.40.20">
    <property type="entry name" value="Ankyrin repeat-containing domain"/>
    <property type="match status" value="3"/>
</dbReference>
<feature type="transmembrane region" description="Helical" evidence="9">
    <location>
        <begin position="83"/>
        <end position="108"/>
    </location>
</feature>
<accession>A0AAE8N6D7</accession>
<dbReference type="PROSITE" id="PS50297">
    <property type="entry name" value="ANK_REP_REGION"/>
    <property type="match status" value="5"/>
</dbReference>
<feature type="compositionally biased region" description="Polar residues" evidence="8">
    <location>
        <begin position="335"/>
        <end position="348"/>
    </location>
</feature>
<feature type="transmembrane region" description="Helical" evidence="9">
    <location>
        <begin position="164"/>
        <end position="190"/>
    </location>
</feature>
<feature type="domain" description="Nephrocystin 3-like N-terminal" evidence="11">
    <location>
        <begin position="648"/>
        <end position="816"/>
    </location>
</feature>
<dbReference type="Proteomes" id="UP001187682">
    <property type="component" value="Unassembled WGS sequence"/>
</dbReference>
<feature type="repeat" description="ANK" evidence="7">
    <location>
        <begin position="985"/>
        <end position="1017"/>
    </location>
</feature>
<evidence type="ECO:0000256" key="3">
    <source>
        <dbReference type="ARBA" id="ARBA00022737"/>
    </source>
</evidence>
<dbReference type="SMART" id="SM00248">
    <property type="entry name" value="ANK"/>
    <property type="match status" value="5"/>
</dbReference>
<keyword evidence="7" id="KW-0040">ANK repeat</keyword>
<feature type="repeat" description="ANK" evidence="7">
    <location>
        <begin position="917"/>
        <end position="955"/>
    </location>
</feature>
<evidence type="ECO:0000256" key="8">
    <source>
        <dbReference type="SAM" id="MobiDB-lite"/>
    </source>
</evidence>
<evidence type="ECO:0000259" key="10">
    <source>
        <dbReference type="Pfam" id="PF20684"/>
    </source>
</evidence>
<keyword evidence="4 9" id="KW-1133">Transmembrane helix</keyword>
<evidence type="ECO:0000313" key="12">
    <source>
        <dbReference type="EMBL" id="SPO06474.1"/>
    </source>
</evidence>
<evidence type="ECO:0000313" key="13">
    <source>
        <dbReference type="Proteomes" id="UP001187682"/>
    </source>
</evidence>
<dbReference type="PANTHER" id="PTHR33048:SF155">
    <property type="entry name" value="INTEGRAL MEMBRANE PROTEIN"/>
    <property type="match status" value="1"/>
</dbReference>
<protein>
    <submittedName>
        <fullName evidence="12">Uncharacterized protein</fullName>
    </submittedName>
</protein>
<comment type="caution">
    <text evidence="12">The sequence shown here is derived from an EMBL/GenBank/DDBJ whole genome shotgun (WGS) entry which is preliminary data.</text>
</comment>
<evidence type="ECO:0000256" key="4">
    <source>
        <dbReference type="ARBA" id="ARBA00022989"/>
    </source>
</evidence>
<dbReference type="PANTHER" id="PTHR33048">
    <property type="entry name" value="PTH11-LIKE INTEGRAL MEMBRANE PROTEIN (AFU_ORTHOLOGUE AFUA_5G11245)"/>
    <property type="match status" value="1"/>
</dbReference>
<dbReference type="InterPro" id="IPR056884">
    <property type="entry name" value="NPHP3-like_N"/>
</dbReference>
<dbReference type="GO" id="GO:0016020">
    <property type="term" value="C:membrane"/>
    <property type="evidence" value="ECO:0007669"/>
    <property type="project" value="UniProtKB-SubCell"/>
</dbReference>
<dbReference type="Pfam" id="PF20684">
    <property type="entry name" value="Fung_rhodopsin"/>
    <property type="match status" value="1"/>
</dbReference>
<dbReference type="InterPro" id="IPR002110">
    <property type="entry name" value="Ankyrin_rpt"/>
</dbReference>
<evidence type="ECO:0000259" key="11">
    <source>
        <dbReference type="Pfam" id="PF24883"/>
    </source>
</evidence>
<evidence type="ECO:0000256" key="7">
    <source>
        <dbReference type="PROSITE-ProRule" id="PRU00023"/>
    </source>
</evidence>
<evidence type="ECO:0000256" key="1">
    <source>
        <dbReference type="ARBA" id="ARBA00004141"/>
    </source>
</evidence>
<dbReference type="Pfam" id="PF00023">
    <property type="entry name" value="Ank"/>
    <property type="match status" value="2"/>
</dbReference>
<reference evidence="12" key="1">
    <citation type="submission" date="2018-03" db="EMBL/GenBank/DDBJ databases">
        <authorList>
            <person name="Guldener U."/>
        </authorList>
    </citation>
    <scope>NUCLEOTIDE SEQUENCE</scope>
</reference>
<evidence type="ECO:0000256" key="9">
    <source>
        <dbReference type="SAM" id="Phobius"/>
    </source>
</evidence>
<feature type="repeat" description="ANK" evidence="7">
    <location>
        <begin position="1019"/>
        <end position="1051"/>
    </location>
</feature>
<feature type="transmembrane region" description="Helical" evidence="9">
    <location>
        <begin position="6"/>
        <end position="30"/>
    </location>
</feature>
<keyword evidence="2 9" id="KW-0812">Transmembrane</keyword>
<evidence type="ECO:0000256" key="5">
    <source>
        <dbReference type="ARBA" id="ARBA00023136"/>
    </source>
</evidence>
<keyword evidence="5 9" id="KW-0472">Membrane</keyword>
<comment type="similarity">
    <text evidence="6">Belongs to the SAT4 family.</text>
</comment>